<dbReference type="PATRIC" id="fig|1423816.3.peg.1690"/>
<dbReference type="EMBL" id="AZCT01000002">
    <property type="protein sequence ID" value="KRK13402.1"/>
    <property type="molecule type" value="Genomic_DNA"/>
</dbReference>
<evidence type="ECO:0000313" key="2">
    <source>
        <dbReference type="EMBL" id="KRK13402.1"/>
    </source>
</evidence>
<sequence length="59" mass="6550">MIVLSLSQIDWLLLFFALVGALSLILFDQVLAAAVIIILMASAIVVDRHMPRHPRRPAL</sequence>
<gene>
    <name evidence="2" type="ORF">FD51_GL001616</name>
</gene>
<keyword evidence="1" id="KW-1133">Transmembrane helix</keyword>
<dbReference type="RefSeq" id="WP_225358857.1">
    <property type="nucleotide sequence ID" value="NZ_BACQ01000030.1"/>
</dbReference>
<dbReference type="AlphaFoldDB" id="A0A0R1F2X5"/>
<proteinExistence type="predicted"/>
<reference evidence="2 3" key="1">
    <citation type="journal article" date="2015" name="Genome Announc.">
        <title>Expanding the biotechnology potential of lactobacilli through comparative genomics of 213 strains and associated genera.</title>
        <authorList>
            <person name="Sun Z."/>
            <person name="Harris H.M."/>
            <person name="McCann A."/>
            <person name="Guo C."/>
            <person name="Argimon S."/>
            <person name="Zhang W."/>
            <person name="Yang X."/>
            <person name="Jeffery I.B."/>
            <person name="Cooney J.C."/>
            <person name="Kagawa T.F."/>
            <person name="Liu W."/>
            <person name="Song Y."/>
            <person name="Salvetti E."/>
            <person name="Wrobel A."/>
            <person name="Rasinkangas P."/>
            <person name="Parkhill J."/>
            <person name="Rea M.C."/>
            <person name="O'Sullivan O."/>
            <person name="Ritari J."/>
            <person name="Douillard F.P."/>
            <person name="Paul Ross R."/>
            <person name="Yang R."/>
            <person name="Briner A.E."/>
            <person name="Felis G.E."/>
            <person name="de Vos W.M."/>
            <person name="Barrangou R."/>
            <person name="Klaenhammer T.R."/>
            <person name="Caufield P.W."/>
            <person name="Cui Y."/>
            <person name="Zhang H."/>
            <person name="O'Toole P.W."/>
        </authorList>
    </citation>
    <scope>NUCLEOTIDE SEQUENCE [LARGE SCALE GENOMIC DNA]</scope>
    <source>
        <strain evidence="2 3">DSM 20178</strain>
    </source>
</reference>
<protein>
    <submittedName>
        <fullName evidence="2">Uncharacterized protein</fullName>
    </submittedName>
</protein>
<keyword evidence="1" id="KW-0472">Membrane</keyword>
<name>A0A0R1F2X5_LACZE</name>
<dbReference type="Proteomes" id="UP000051984">
    <property type="component" value="Unassembled WGS sequence"/>
</dbReference>
<keyword evidence="1" id="KW-0812">Transmembrane</keyword>
<evidence type="ECO:0000313" key="3">
    <source>
        <dbReference type="Proteomes" id="UP000051984"/>
    </source>
</evidence>
<evidence type="ECO:0000256" key="1">
    <source>
        <dbReference type="SAM" id="Phobius"/>
    </source>
</evidence>
<accession>A0A0R1F2X5</accession>
<feature type="transmembrane region" description="Helical" evidence="1">
    <location>
        <begin position="13"/>
        <end position="46"/>
    </location>
</feature>
<comment type="caution">
    <text evidence="2">The sequence shown here is derived from an EMBL/GenBank/DDBJ whole genome shotgun (WGS) entry which is preliminary data.</text>
</comment>
<organism evidence="2 3">
    <name type="scientific">Lacticaseibacillus zeae DSM 20178 = KCTC 3804</name>
    <dbReference type="NCBI Taxonomy" id="1423816"/>
    <lineage>
        <taxon>Bacteria</taxon>
        <taxon>Bacillati</taxon>
        <taxon>Bacillota</taxon>
        <taxon>Bacilli</taxon>
        <taxon>Lactobacillales</taxon>
        <taxon>Lactobacillaceae</taxon>
        <taxon>Lacticaseibacillus</taxon>
    </lineage>
</organism>